<dbReference type="AlphaFoldDB" id="A0ABD0VP87"/>
<comment type="caution">
    <text evidence="2">The sequence shown here is derived from an EMBL/GenBank/DDBJ whole genome shotgun (WGS) entry which is preliminary data.</text>
</comment>
<keyword evidence="3" id="KW-1185">Reference proteome</keyword>
<evidence type="ECO:0000313" key="3">
    <source>
        <dbReference type="Proteomes" id="UP001552299"/>
    </source>
</evidence>
<evidence type="ECO:0000256" key="1">
    <source>
        <dbReference type="SAM" id="MobiDB-lite"/>
    </source>
</evidence>
<dbReference type="Proteomes" id="UP001552299">
    <property type="component" value="Unassembled WGS sequence"/>
</dbReference>
<sequence>MGARSRWLGSGSVGTGDGEFGREATGGLRLVGRGSELERLAGSDLAREFSTGVRIGFSVIWCWRIWVQRAEEAHRLRLLGTGQSREDRPSAGSANG</sequence>
<evidence type="ECO:0000313" key="2">
    <source>
        <dbReference type="EMBL" id="KAL0926540.1"/>
    </source>
</evidence>
<gene>
    <name evidence="2" type="ORF">M5K25_002779</name>
</gene>
<organism evidence="2 3">
    <name type="scientific">Dendrobium thyrsiflorum</name>
    <name type="common">Pinecone-like raceme dendrobium</name>
    <name type="synonym">Orchid</name>
    <dbReference type="NCBI Taxonomy" id="117978"/>
    <lineage>
        <taxon>Eukaryota</taxon>
        <taxon>Viridiplantae</taxon>
        <taxon>Streptophyta</taxon>
        <taxon>Embryophyta</taxon>
        <taxon>Tracheophyta</taxon>
        <taxon>Spermatophyta</taxon>
        <taxon>Magnoliopsida</taxon>
        <taxon>Liliopsida</taxon>
        <taxon>Asparagales</taxon>
        <taxon>Orchidaceae</taxon>
        <taxon>Epidendroideae</taxon>
        <taxon>Malaxideae</taxon>
        <taxon>Dendrobiinae</taxon>
        <taxon>Dendrobium</taxon>
    </lineage>
</organism>
<dbReference type="EMBL" id="JANQDX010000003">
    <property type="protein sequence ID" value="KAL0926540.1"/>
    <property type="molecule type" value="Genomic_DNA"/>
</dbReference>
<proteinExistence type="predicted"/>
<name>A0ABD0VP87_DENTH</name>
<protein>
    <submittedName>
        <fullName evidence="2">Uncharacterized protein</fullName>
    </submittedName>
</protein>
<feature type="region of interest" description="Disordered" evidence="1">
    <location>
        <begin position="1"/>
        <end position="25"/>
    </location>
</feature>
<reference evidence="2 3" key="1">
    <citation type="journal article" date="2024" name="Plant Biotechnol. J.">
        <title>Dendrobium thyrsiflorum genome and its molecular insights into genes involved in important horticultural traits.</title>
        <authorList>
            <person name="Chen B."/>
            <person name="Wang J.Y."/>
            <person name="Zheng P.J."/>
            <person name="Li K.L."/>
            <person name="Liang Y.M."/>
            <person name="Chen X.F."/>
            <person name="Zhang C."/>
            <person name="Zhao X."/>
            <person name="He X."/>
            <person name="Zhang G.Q."/>
            <person name="Liu Z.J."/>
            <person name="Xu Q."/>
        </authorList>
    </citation>
    <scope>NUCLEOTIDE SEQUENCE [LARGE SCALE GENOMIC DNA]</scope>
    <source>
        <strain evidence="2">GZMU011</strain>
    </source>
</reference>
<accession>A0ABD0VP87</accession>